<dbReference type="InterPro" id="IPR057326">
    <property type="entry name" value="KR_dom"/>
</dbReference>
<dbReference type="PRINTS" id="PR00081">
    <property type="entry name" value="GDHRDH"/>
</dbReference>
<gene>
    <name evidence="4" type="ORF">ACFPIJ_07695</name>
</gene>
<dbReference type="InterPro" id="IPR036291">
    <property type="entry name" value="NAD(P)-bd_dom_sf"/>
</dbReference>
<organism evidence="4 5">
    <name type="scientific">Dactylosporangium cerinum</name>
    <dbReference type="NCBI Taxonomy" id="1434730"/>
    <lineage>
        <taxon>Bacteria</taxon>
        <taxon>Bacillati</taxon>
        <taxon>Actinomycetota</taxon>
        <taxon>Actinomycetes</taxon>
        <taxon>Micromonosporales</taxon>
        <taxon>Micromonosporaceae</taxon>
        <taxon>Dactylosporangium</taxon>
    </lineage>
</organism>
<dbReference type="InterPro" id="IPR051122">
    <property type="entry name" value="SDR_DHRS6-like"/>
</dbReference>
<dbReference type="EMBL" id="JBHSIU010000010">
    <property type="protein sequence ID" value="MFC4997706.1"/>
    <property type="molecule type" value="Genomic_DNA"/>
</dbReference>
<keyword evidence="2" id="KW-0560">Oxidoreductase</keyword>
<protein>
    <submittedName>
        <fullName evidence="4">SDR family oxidoreductase</fullName>
    </submittedName>
</protein>
<evidence type="ECO:0000256" key="2">
    <source>
        <dbReference type="ARBA" id="ARBA00023002"/>
    </source>
</evidence>
<feature type="domain" description="Ketoreductase" evidence="3">
    <location>
        <begin position="4"/>
        <end position="186"/>
    </location>
</feature>
<dbReference type="SUPFAM" id="SSF51735">
    <property type="entry name" value="NAD(P)-binding Rossmann-fold domains"/>
    <property type="match status" value="1"/>
</dbReference>
<evidence type="ECO:0000313" key="4">
    <source>
        <dbReference type="EMBL" id="MFC4997706.1"/>
    </source>
</evidence>
<dbReference type="Pfam" id="PF13561">
    <property type="entry name" value="adh_short_C2"/>
    <property type="match status" value="1"/>
</dbReference>
<reference evidence="5" key="1">
    <citation type="journal article" date="2019" name="Int. J. Syst. Evol. Microbiol.">
        <title>The Global Catalogue of Microorganisms (GCM) 10K type strain sequencing project: providing services to taxonomists for standard genome sequencing and annotation.</title>
        <authorList>
            <consortium name="The Broad Institute Genomics Platform"/>
            <consortium name="The Broad Institute Genome Sequencing Center for Infectious Disease"/>
            <person name="Wu L."/>
            <person name="Ma J."/>
        </authorList>
    </citation>
    <scope>NUCLEOTIDE SEQUENCE [LARGE SCALE GENOMIC DNA]</scope>
    <source>
        <strain evidence="5">CGMCC 4.7152</strain>
    </source>
</reference>
<dbReference type="SMART" id="SM00822">
    <property type="entry name" value="PKS_KR"/>
    <property type="match status" value="1"/>
</dbReference>
<keyword evidence="5" id="KW-1185">Reference proteome</keyword>
<dbReference type="Gene3D" id="3.40.50.720">
    <property type="entry name" value="NAD(P)-binding Rossmann-like Domain"/>
    <property type="match status" value="1"/>
</dbReference>
<comment type="caution">
    <text evidence="4">The sequence shown here is derived from an EMBL/GenBank/DDBJ whole genome shotgun (WGS) entry which is preliminary data.</text>
</comment>
<evidence type="ECO:0000259" key="3">
    <source>
        <dbReference type="SMART" id="SM00822"/>
    </source>
</evidence>
<dbReference type="RefSeq" id="WP_380113936.1">
    <property type="nucleotide sequence ID" value="NZ_JBHSIU010000010.1"/>
</dbReference>
<evidence type="ECO:0000313" key="5">
    <source>
        <dbReference type="Proteomes" id="UP001595912"/>
    </source>
</evidence>
<accession>A0ABV9VSW5</accession>
<dbReference type="InterPro" id="IPR002347">
    <property type="entry name" value="SDR_fam"/>
</dbReference>
<sequence>MTNQHVLVIGGSSGMGLALAARLLHTGHRVTIAGRSAARLATAHRELVAPDGAAAGRLATAQVDVGVEDQVAALAAPAGAPYDHVVVTAVDAVGAYAPLPEFTFEAARAVLTTKILGPWLVAKHLGTALPAGGSLVFTSGAAAYRPGPGASMIATANGALESLARSLALELAPVRVNVVSPGWVDTPIWDTLAGTAKGDRFAAMAARLPTGRVGTPDDIAQAMVALMDNGFITGTVLHVDGGHRLV</sequence>
<dbReference type="PANTHER" id="PTHR43477">
    <property type="entry name" value="DIHYDROANTICAPSIN 7-DEHYDROGENASE"/>
    <property type="match status" value="1"/>
</dbReference>
<dbReference type="PANTHER" id="PTHR43477:SF1">
    <property type="entry name" value="DIHYDROANTICAPSIN 7-DEHYDROGENASE"/>
    <property type="match status" value="1"/>
</dbReference>
<dbReference type="NCBIfam" id="NF005449">
    <property type="entry name" value="PRK07041.1"/>
    <property type="match status" value="1"/>
</dbReference>
<name>A0ABV9VSW5_9ACTN</name>
<dbReference type="CDD" id="cd05233">
    <property type="entry name" value="SDR_c"/>
    <property type="match status" value="1"/>
</dbReference>
<comment type="similarity">
    <text evidence="1">Belongs to the short-chain dehydrogenases/reductases (SDR) family.</text>
</comment>
<dbReference type="Proteomes" id="UP001595912">
    <property type="component" value="Unassembled WGS sequence"/>
</dbReference>
<evidence type="ECO:0000256" key="1">
    <source>
        <dbReference type="ARBA" id="ARBA00006484"/>
    </source>
</evidence>
<proteinExistence type="inferred from homology"/>